<keyword evidence="1" id="KW-0472">Membrane</keyword>
<evidence type="ECO:0000313" key="3">
    <source>
        <dbReference type="Proteomes" id="UP000051679"/>
    </source>
</evidence>
<comment type="caution">
    <text evidence="2">The sequence shown here is derived from an EMBL/GenBank/DDBJ whole genome shotgun (WGS) entry which is preliminary data.</text>
</comment>
<keyword evidence="1" id="KW-0812">Transmembrane</keyword>
<keyword evidence="3" id="KW-1185">Reference proteome</keyword>
<dbReference type="PATRIC" id="fig|1291052.5.peg.422"/>
<organism evidence="2 3">
    <name type="scientific">Lacticaseibacillus sharpeae JCM 1186 = DSM 20505</name>
    <dbReference type="NCBI Taxonomy" id="1291052"/>
    <lineage>
        <taxon>Bacteria</taxon>
        <taxon>Bacillati</taxon>
        <taxon>Bacillota</taxon>
        <taxon>Bacilli</taxon>
        <taxon>Lactobacillales</taxon>
        <taxon>Lactobacillaceae</taxon>
        <taxon>Lacticaseibacillus</taxon>
    </lineage>
</organism>
<accession>A0A0R1ZIM3</accession>
<protein>
    <recommendedName>
        <fullName evidence="4">Prepilin type IV endopeptidase peptidase domain-containing protein</fullName>
    </recommendedName>
</protein>
<feature type="transmembrane region" description="Helical" evidence="1">
    <location>
        <begin position="47"/>
        <end position="68"/>
    </location>
</feature>
<reference evidence="2 3" key="1">
    <citation type="journal article" date="2015" name="Genome Announc.">
        <title>Expanding the biotechnology potential of lactobacilli through comparative genomics of 213 strains and associated genera.</title>
        <authorList>
            <person name="Sun Z."/>
            <person name="Harris H.M."/>
            <person name="McCann A."/>
            <person name="Guo C."/>
            <person name="Argimon S."/>
            <person name="Zhang W."/>
            <person name="Yang X."/>
            <person name="Jeffery I.B."/>
            <person name="Cooney J.C."/>
            <person name="Kagawa T.F."/>
            <person name="Liu W."/>
            <person name="Song Y."/>
            <person name="Salvetti E."/>
            <person name="Wrobel A."/>
            <person name="Rasinkangas P."/>
            <person name="Parkhill J."/>
            <person name="Rea M.C."/>
            <person name="O'Sullivan O."/>
            <person name="Ritari J."/>
            <person name="Douillard F.P."/>
            <person name="Paul Ross R."/>
            <person name="Yang R."/>
            <person name="Briner A.E."/>
            <person name="Felis G.E."/>
            <person name="de Vos W.M."/>
            <person name="Barrangou R."/>
            <person name="Klaenhammer T.R."/>
            <person name="Caufield P.W."/>
            <person name="Cui Y."/>
            <person name="Zhang H."/>
            <person name="O'Toole P.W."/>
        </authorList>
    </citation>
    <scope>NUCLEOTIDE SEQUENCE [LARGE SCALE GENOMIC DNA]</scope>
    <source>
        <strain evidence="2 3">DSM 20505</strain>
    </source>
</reference>
<gene>
    <name evidence="2" type="ORF">FC18_GL000412</name>
</gene>
<dbReference type="AlphaFoldDB" id="A0A0R1ZIM3"/>
<sequence>MESVMYFIFFAGILLLAVDDARRQSVPAAISDTWTIALALCSLFSNRGNFLVGICFLVAGGLFAYCTSGMGSADVLVLAASAWTFGGLLTLFALLLACLSGISYGLCIRTKRLAFIPHLLVGTLLALFLNLFLPLA</sequence>
<dbReference type="EMBL" id="AYYO01000056">
    <property type="protein sequence ID" value="KRM54194.1"/>
    <property type="molecule type" value="Genomic_DNA"/>
</dbReference>
<evidence type="ECO:0000256" key="1">
    <source>
        <dbReference type="SAM" id="Phobius"/>
    </source>
</evidence>
<evidence type="ECO:0000313" key="2">
    <source>
        <dbReference type="EMBL" id="KRM54194.1"/>
    </source>
</evidence>
<feature type="transmembrane region" description="Helical" evidence="1">
    <location>
        <begin position="114"/>
        <end position="133"/>
    </location>
</feature>
<feature type="transmembrane region" description="Helical" evidence="1">
    <location>
        <begin position="75"/>
        <end position="102"/>
    </location>
</feature>
<dbReference type="Proteomes" id="UP000051679">
    <property type="component" value="Unassembled WGS sequence"/>
</dbReference>
<proteinExistence type="predicted"/>
<name>A0A0R1ZIM3_9LACO</name>
<evidence type="ECO:0008006" key="4">
    <source>
        <dbReference type="Google" id="ProtNLM"/>
    </source>
</evidence>
<keyword evidence="1" id="KW-1133">Transmembrane helix</keyword>